<gene>
    <name evidence="2" type="ORF">SE17_34805</name>
</gene>
<dbReference type="InterPro" id="IPR006016">
    <property type="entry name" value="UspA"/>
</dbReference>
<evidence type="ECO:0000313" key="3">
    <source>
        <dbReference type="Proteomes" id="UP000050509"/>
    </source>
</evidence>
<dbReference type="GO" id="GO:0000155">
    <property type="term" value="F:phosphorelay sensor kinase activity"/>
    <property type="evidence" value="ECO:0007669"/>
    <property type="project" value="TreeGrafter"/>
</dbReference>
<reference evidence="2 3" key="1">
    <citation type="submission" date="2015-09" db="EMBL/GenBank/DDBJ databases">
        <title>Draft genome sequence of Kouleothrix aurantiaca JCM 19913.</title>
        <authorList>
            <person name="Hemp J."/>
        </authorList>
    </citation>
    <scope>NUCLEOTIDE SEQUENCE [LARGE SCALE GENOMIC DNA]</scope>
    <source>
        <strain evidence="2 3">COM-B</strain>
    </source>
</reference>
<keyword evidence="3" id="KW-1185">Reference proteome</keyword>
<dbReference type="Pfam" id="PF00582">
    <property type="entry name" value="Usp"/>
    <property type="match status" value="1"/>
</dbReference>
<comment type="caution">
    <text evidence="2">The sequence shown here is derived from an EMBL/GenBank/DDBJ whole genome shotgun (WGS) entry which is preliminary data.</text>
</comment>
<feature type="domain" description="UspA" evidence="1">
    <location>
        <begin position="22"/>
        <end position="134"/>
    </location>
</feature>
<protein>
    <recommendedName>
        <fullName evidence="1">UspA domain-containing protein</fullName>
    </recommendedName>
</protein>
<dbReference type="PANTHER" id="PTHR45569">
    <property type="entry name" value="SENSOR PROTEIN KDPD"/>
    <property type="match status" value="1"/>
</dbReference>
<organism evidence="2 3">
    <name type="scientific">Kouleothrix aurantiaca</name>
    <dbReference type="NCBI Taxonomy" id="186479"/>
    <lineage>
        <taxon>Bacteria</taxon>
        <taxon>Bacillati</taxon>
        <taxon>Chloroflexota</taxon>
        <taxon>Chloroflexia</taxon>
        <taxon>Chloroflexales</taxon>
        <taxon>Roseiflexineae</taxon>
        <taxon>Roseiflexaceae</taxon>
        <taxon>Kouleothrix</taxon>
    </lineage>
</organism>
<sequence>MDNYVVPEGPNYIESPWPGPLRVMVCVGYNPVSQRLIQRASFLARALGGELLAVHFQSAESDVPGYQTMLQRNLDFARGLGAQVQIERGGDVAQAIAHFAQSNRVTHIVMGESARSRLEEVRRGSLVRQVLSASRGIDVYIVADPA</sequence>
<dbReference type="SUPFAM" id="SSF52402">
    <property type="entry name" value="Adenine nucleotide alpha hydrolases-like"/>
    <property type="match status" value="1"/>
</dbReference>
<dbReference type="EMBL" id="LJCR01002233">
    <property type="protein sequence ID" value="KPV49046.1"/>
    <property type="molecule type" value="Genomic_DNA"/>
</dbReference>
<dbReference type="Gene3D" id="3.40.50.12370">
    <property type="match status" value="1"/>
</dbReference>
<accession>A0A0P9H528</accession>
<name>A0A0P9H528_9CHLR</name>
<evidence type="ECO:0000313" key="2">
    <source>
        <dbReference type="EMBL" id="KPV49046.1"/>
    </source>
</evidence>
<dbReference type="InterPro" id="IPR052023">
    <property type="entry name" value="Histidine_kinase_KdpD"/>
</dbReference>
<proteinExistence type="predicted"/>
<dbReference type="AlphaFoldDB" id="A0A0P9H528"/>
<dbReference type="Proteomes" id="UP000050509">
    <property type="component" value="Unassembled WGS sequence"/>
</dbReference>
<dbReference type="PANTHER" id="PTHR45569:SF1">
    <property type="entry name" value="SENSOR PROTEIN KDPD"/>
    <property type="match status" value="1"/>
</dbReference>
<evidence type="ECO:0000259" key="1">
    <source>
        <dbReference type="Pfam" id="PF00582"/>
    </source>
</evidence>
<dbReference type="GO" id="GO:0005886">
    <property type="term" value="C:plasma membrane"/>
    <property type="evidence" value="ECO:0007669"/>
    <property type="project" value="TreeGrafter"/>
</dbReference>